<keyword evidence="2" id="KW-1185">Reference proteome</keyword>
<dbReference type="EMBL" id="CZCZ02000017">
    <property type="protein sequence ID" value="CAC5345460.1"/>
    <property type="molecule type" value="Genomic_DNA"/>
</dbReference>
<evidence type="ECO:0000313" key="1">
    <source>
        <dbReference type="EMBL" id="CAC5345460.1"/>
    </source>
</evidence>
<gene>
    <name evidence="1" type="ORF">PLAN_70037</name>
</gene>
<comment type="caution">
    <text evidence="1">The sequence shown here is derived from an EMBL/GenBank/DDBJ whole genome shotgun (WGS) entry which is preliminary data.</text>
</comment>
<accession>A0A6J7ZSX1</accession>
<dbReference type="Proteomes" id="UP000196521">
    <property type="component" value="Unassembled WGS sequence"/>
</dbReference>
<proteinExistence type="predicted"/>
<dbReference type="AlphaFoldDB" id="A0A6J7ZSX1"/>
<organism evidence="1 2">
    <name type="scientific">Planktothrix rubescens CCAP 1459/22</name>
    <dbReference type="NCBI Taxonomy" id="329571"/>
    <lineage>
        <taxon>Bacteria</taxon>
        <taxon>Bacillati</taxon>
        <taxon>Cyanobacteriota</taxon>
        <taxon>Cyanophyceae</taxon>
        <taxon>Oscillatoriophycideae</taxon>
        <taxon>Oscillatoriales</taxon>
        <taxon>Microcoleaceae</taxon>
        <taxon>Planktothrix</taxon>
    </lineage>
</organism>
<sequence length="46" mass="5387">MAQGRVPLLPPLRNKSVSATWTPPVKQDCFTLQNWGVTIFCRYYRF</sequence>
<evidence type="ECO:0000313" key="2">
    <source>
        <dbReference type="Proteomes" id="UP000196521"/>
    </source>
</evidence>
<reference evidence="1" key="1">
    <citation type="submission" date="2020-05" db="EMBL/GenBank/DDBJ databases">
        <authorList>
            <consortium name="Genoscope - CEA"/>
            <person name="William W."/>
        </authorList>
    </citation>
    <scope>NUCLEOTIDE SEQUENCE [LARGE SCALE GENOMIC DNA]</scope>
    <source>
        <strain evidence="1">PCC 7821</strain>
    </source>
</reference>
<protein>
    <submittedName>
        <fullName evidence="1">Uncharacterized protein</fullName>
    </submittedName>
</protein>
<name>A0A6J7ZSX1_PLARU</name>